<name>A0A2T3XX35_9BURK</name>
<dbReference type="InterPro" id="IPR018958">
    <property type="entry name" value="Knr4/Smi1-like_dom"/>
</dbReference>
<feature type="domain" description="Knr4/Smi1-like" evidence="2">
    <location>
        <begin position="144"/>
        <end position="282"/>
    </location>
</feature>
<dbReference type="InterPro" id="IPR037883">
    <property type="entry name" value="Knr4/Smi1-like_sf"/>
</dbReference>
<proteinExistence type="predicted"/>
<gene>
    <name evidence="3" type="ORF">C9I57_09985</name>
</gene>
<dbReference type="Pfam" id="PF09346">
    <property type="entry name" value="SMI1_KNR4"/>
    <property type="match status" value="1"/>
</dbReference>
<comment type="caution">
    <text evidence="3">The sequence shown here is derived from an EMBL/GenBank/DDBJ whole genome shotgun (WGS) entry which is preliminary data.</text>
</comment>
<sequence>MKEFRTRAENSGNDLQFERKGTRPDAQSFALRKEWQYDPAGGVVRKLHPVHGRTDYRYDATGRIEQASGVGIPPEVYRWDAAANPVSEERRGGYVEYNELKMYEDERFEYDIYGRLIVHKRRANRVYANGRDMQQNTFSKCGPPIAQSDVERLESDLGIQLPEAVKVHYLTFNGGMPALDWFPLLDDCEPIWIHEFLPIGTRDAEEPTIQSVYARVIGKAGWPRSFVPFAVDAGANLFCVDADSGAVHCWLADTFDETLTDAENRQKADRRLADSFEQFVSSLVSEEEAFG</sequence>
<evidence type="ECO:0000313" key="4">
    <source>
        <dbReference type="Proteomes" id="UP000240638"/>
    </source>
</evidence>
<dbReference type="Gene3D" id="3.40.1580.10">
    <property type="entry name" value="SMI1/KNR4-like"/>
    <property type="match status" value="1"/>
</dbReference>
<protein>
    <recommendedName>
        <fullName evidence="2">Knr4/Smi1-like domain-containing protein</fullName>
    </recommendedName>
</protein>
<reference evidence="3 4" key="1">
    <citation type="submission" date="2018-03" db="EMBL/GenBank/DDBJ databases">
        <title>Whole genome analyses suggest that Burkholderia sensu lato contains two further novel genera in the rhizoxinica-symbiotica group Mycetohabitans gen. nov., and Trinickia gen. nov.: implications for the evolution of diazotrophy and nodulation in the Burkholderiaceae.</title>
        <authorList>
            <person name="Estrada De Los Santos P."/>
            <person name="Palmer M."/>
            <person name="Chavez-Ramirez B."/>
            <person name="Steenkamp E.T."/>
            <person name="Hirsch A.M."/>
            <person name="Manyaka P."/>
            <person name="Maluk M."/>
            <person name="Lafos M."/>
            <person name="Crook M."/>
            <person name="Gross E."/>
            <person name="Simon M.F."/>
            <person name="Bueno Dos Reis Junior F."/>
            <person name="Poole P.S."/>
            <person name="Venter S.N."/>
            <person name="James E.K."/>
        </authorList>
    </citation>
    <scope>NUCLEOTIDE SEQUENCE [LARGE SCALE GENOMIC DNA]</scope>
    <source>
        <strain evidence="3 4">JPY-366</strain>
    </source>
</reference>
<dbReference type="AlphaFoldDB" id="A0A2T3XX35"/>
<dbReference type="SUPFAM" id="SSF160631">
    <property type="entry name" value="SMI1/KNR4-like"/>
    <property type="match status" value="1"/>
</dbReference>
<evidence type="ECO:0000313" key="3">
    <source>
        <dbReference type="EMBL" id="PTB21041.1"/>
    </source>
</evidence>
<evidence type="ECO:0000259" key="2">
    <source>
        <dbReference type="SMART" id="SM00860"/>
    </source>
</evidence>
<accession>A0A2T3XX35</accession>
<dbReference type="RefSeq" id="WP_107150454.1">
    <property type="nucleotide sequence ID" value="NZ_PYUC01000004.1"/>
</dbReference>
<evidence type="ECO:0000256" key="1">
    <source>
        <dbReference type="SAM" id="MobiDB-lite"/>
    </source>
</evidence>
<feature type="region of interest" description="Disordered" evidence="1">
    <location>
        <begin position="1"/>
        <end position="25"/>
    </location>
</feature>
<dbReference type="Proteomes" id="UP000240638">
    <property type="component" value="Unassembled WGS sequence"/>
</dbReference>
<dbReference type="EMBL" id="PYUC01000004">
    <property type="protein sequence ID" value="PTB21041.1"/>
    <property type="molecule type" value="Genomic_DNA"/>
</dbReference>
<organism evidence="3 4">
    <name type="scientific">Trinickia symbiotica</name>
    <dbReference type="NCBI Taxonomy" id="863227"/>
    <lineage>
        <taxon>Bacteria</taxon>
        <taxon>Pseudomonadati</taxon>
        <taxon>Pseudomonadota</taxon>
        <taxon>Betaproteobacteria</taxon>
        <taxon>Burkholderiales</taxon>
        <taxon>Burkholderiaceae</taxon>
        <taxon>Trinickia</taxon>
    </lineage>
</organism>
<dbReference type="SMART" id="SM00860">
    <property type="entry name" value="SMI1_KNR4"/>
    <property type="match status" value="1"/>
</dbReference>